<sequence length="237" mass="26993">MNTRRIRRIWRDNGVALLQLPGHTTHRLQPLVFAVFKPLATYVNQAVEKWMRENSDLAVTQYQLGKLLGEAYGKAATARPMEKLQPLALRYVNGFCKCGIWAVHKHGFRGADFAGSDAILKENEVLIQSIRTAQVPEDSSDDDIPPSALLKRPHTRKLNTTFEEIICIQRPSRTAKALPHRNSQQATVLTTTSYKNELEERRNRGNAKGKRAVKRQITSNKTKTTKRKRSDVPLWQL</sequence>
<accession>A0AAW1MI57</accession>
<dbReference type="Proteomes" id="UP001458880">
    <property type="component" value="Unassembled WGS sequence"/>
</dbReference>
<dbReference type="EMBL" id="JASPKY010000042">
    <property type="protein sequence ID" value="KAK9746077.1"/>
    <property type="molecule type" value="Genomic_DNA"/>
</dbReference>
<protein>
    <recommendedName>
        <fullName evidence="4">DDE-1 domain-containing protein</fullName>
    </recommendedName>
</protein>
<evidence type="ECO:0000256" key="1">
    <source>
        <dbReference type="SAM" id="MobiDB-lite"/>
    </source>
</evidence>
<dbReference type="AlphaFoldDB" id="A0AAW1MI57"/>
<keyword evidence="3" id="KW-1185">Reference proteome</keyword>
<organism evidence="2 3">
    <name type="scientific">Popillia japonica</name>
    <name type="common">Japanese beetle</name>
    <dbReference type="NCBI Taxonomy" id="7064"/>
    <lineage>
        <taxon>Eukaryota</taxon>
        <taxon>Metazoa</taxon>
        <taxon>Ecdysozoa</taxon>
        <taxon>Arthropoda</taxon>
        <taxon>Hexapoda</taxon>
        <taxon>Insecta</taxon>
        <taxon>Pterygota</taxon>
        <taxon>Neoptera</taxon>
        <taxon>Endopterygota</taxon>
        <taxon>Coleoptera</taxon>
        <taxon>Polyphaga</taxon>
        <taxon>Scarabaeiformia</taxon>
        <taxon>Scarabaeidae</taxon>
        <taxon>Rutelinae</taxon>
        <taxon>Popillia</taxon>
    </lineage>
</organism>
<evidence type="ECO:0008006" key="4">
    <source>
        <dbReference type="Google" id="ProtNLM"/>
    </source>
</evidence>
<comment type="caution">
    <text evidence="2">The sequence shown here is derived from an EMBL/GenBank/DDBJ whole genome shotgun (WGS) entry which is preliminary data.</text>
</comment>
<evidence type="ECO:0000313" key="2">
    <source>
        <dbReference type="EMBL" id="KAK9746077.1"/>
    </source>
</evidence>
<gene>
    <name evidence="2" type="ORF">QE152_g6404</name>
</gene>
<evidence type="ECO:0000313" key="3">
    <source>
        <dbReference type="Proteomes" id="UP001458880"/>
    </source>
</evidence>
<reference evidence="2 3" key="1">
    <citation type="journal article" date="2024" name="BMC Genomics">
        <title>De novo assembly and annotation of Popillia japonica's genome with initial clues to its potential as an invasive pest.</title>
        <authorList>
            <person name="Cucini C."/>
            <person name="Boschi S."/>
            <person name="Funari R."/>
            <person name="Cardaioli E."/>
            <person name="Iannotti N."/>
            <person name="Marturano G."/>
            <person name="Paoli F."/>
            <person name="Bruttini M."/>
            <person name="Carapelli A."/>
            <person name="Frati F."/>
            <person name="Nardi F."/>
        </authorList>
    </citation>
    <scope>NUCLEOTIDE SEQUENCE [LARGE SCALE GENOMIC DNA]</scope>
    <source>
        <strain evidence="2">DMR45628</strain>
    </source>
</reference>
<name>A0AAW1MI57_POPJA</name>
<proteinExistence type="predicted"/>
<feature type="compositionally biased region" description="Basic residues" evidence="1">
    <location>
        <begin position="204"/>
        <end position="214"/>
    </location>
</feature>
<feature type="region of interest" description="Disordered" evidence="1">
    <location>
        <begin position="198"/>
        <end position="237"/>
    </location>
</feature>